<dbReference type="InterPro" id="IPR015920">
    <property type="entry name" value="Cellobiose_DH-like_cyt"/>
</dbReference>
<evidence type="ECO:0000259" key="2">
    <source>
        <dbReference type="Pfam" id="PF16010"/>
    </source>
</evidence>
<dbReference type="Pfam" id="PF16010">
    <property type="entry name" value="CDH-cyt"/>
    <property type="match status" value="1"/>
</dbReference>
<dbReference type="CDD" id="cd09630">
    <property type="entry name" value="CDH_like_cytochrome"/>
    <property type="match status" value="1"/>
</dbReference>
<proteinExistence type="predicted"/>
<sequence>MHLLPLLATLATLTTALPSTSLLPRQSTTTRICNPTTSLCHIQLSPGSPDKPLFRIALPDTPSPPYDIILEIVSPTSLTWTGFAWGGKMLRNPLTVVWPNGDDVMVSSRWTTFYGLPRAYPSATYKTLRSSRNGTHWSVEVACSGCSQWAGQQQLNDTQQFGWVSSTRTPGVPSPANVNSPLYVHTSTGQWPVQLLEARNAAGVLQEYVKAAGGE</sequence>
<dbReference type="EMBL" id="JAUKUD010000004">
    <property type="protein sequence ID" value="KAK0745674.1"/>
    <property type="molecule type" value="Genomic_DNA"/>
</dbReference>
<dbReference type="AlphaFoldDB" id="A0AA40EUJ1"/>
<dbReference type="Proteomes" id="UP001172155">
    <property type="component" value="Unassembled WGS sequence"/>
</dbReference>
<evidence type="ECO:0000313" key="4">
    <source>
        <dbReference type="Proteomes" id="UP001172155"/>
    </source>
</evidence>
<reference evidence="3" key="1">
    <citation type="submission" date="2023-06" db="EMBL/GenBank/DDBJ databases">
        <title>Genome-scale phylogeny and comparative genomics of the fungal order Sordariales.</title>
        <authorList>
            <consortium name="Lawrence Berkeley National Laboratory"/>
            <person name="Hensen N."/>
            <person name="Bonometti L."/>
            <person name="Westerberg I."/>
            <person name="Brannstrom I.O."/>
            <person name="Guillou S."/>
            <person name="Cros-Aarteil S."/>
            <person name="Calhoun S."/>
            <person name="Haridas S."/>
            <person name="Kuo A."/>
            <person name="Mondo S."/>
            <person name="Pangilinan J."/>
            <person name="Riley R."/>
            <person name="LaButti K."/>
            <person name="Andreopoulos B."/>
            <person name="Lipzen A."/>
            <person name="Chen C."/>
            <person name="Yanf M."/>
            <person name="Daum C."/>
            <person name="Ng V."/>
            <person name="Clum A."/>
            <person name="Steindorff A."/>
            <person name="Ohm R."/>
            <person name="Martin F."/>
            <person name="Silar P."/>
            <person name="Natvig D."/>
            <person name="Lalanne C."/>
            <person name="Gautier V."/>
            <person name="Ament-velasquez S.L."/>
            <person name="Kruys A."/>
            <person name="Hutchinson M.I."/>
            <person name="Powell A.J."/>
            <person name="Barry K."/>
            <person name="Miller A.N."/>
            <person name="Grigoriev I.V."/>
            <person name="Debuchy R."/>
            <person name="Gladieux P."/>
            <person name="Thoren M.H."/>
            <person name="Johannesson H."/>
        </authorList>
    </citation>
    <scope>NUCLEOTIDE SEQUENCE</scope>
    <source>
        <strain evidence="3">SMH3187-1</strain>
    </source>
</reference>
<feature type="chain" id="PRO_5041259482" description="Cellobiose dehydrogenase-like cytochrome domain-containing protein" evidence="1">
    <location>
        <begin position="17"/>
        <end position="215"/>
    </location>
</feature>
<keyword evidence="4" id="KW-1185">Reference proteome</keyword>
<keyword evidence="1" id="KW-0732">Signal</keyword>
<protein>
    <recommendedName>
        <fullName evidence="2">Cellobiose dehydrogenase-like cytochrome domain-containing protein</fullName>
    </recommendedName>
</protein>
<accession>A0AA40EUJ1</accession>
<dbReference type="PANTHER" id="PTHR47797">
    <property type="entry name" value="DEHYDROGENASE, PUTATIVE (AFU_ORTHOLOGUE AFUA_8G05805)-RELATED"/>
    <property type="match status" value="1"/>
</dbReference>
<gene>
    <name evidence="3" type="ORF">B0T18DRAFT_367467</name>
</gene>
<feature type="domain" description="Cellobiose dehydrogenase-like cytochrome" evidence="2">
    <location>
        <begin position="34"/>
        <end position="201"/>
    </location>
</feature>
<organism evidence="3 4">
    <name type="scientific">Schizothecium vesticola</name>
    <dbReference type="NCBI Taxonomy" id="314040"/>
    <lineage>
        <taxon>Eukaryota</taxon>
        <taxon>Fungi</taxon>
        <taxon>Dikarya</taxon>
        <taxon>Ascomycota</taxon>
        <taxon>Pezizomycotina</taxon>
        <taxon>Sordariomycetes</taxon>
        <taxon>Sordariomycetidae</taxon>
        <taxon>Sordariales</taxon>
        <taxon>Schizotheciaceae</taxon>
        <taxon>Schizothecium</taxon>
    </lineage>
</organism>
<dbReference type="PANTHER" id="PTHR47797:SF5">
    <property type="entry name" value="CELLOBIOSE DEHYDROGENASE CYTOCHROME DOMAIN-CONTAINING PROTEIN"/>
    <property type="match status" value="1"/>
</dbReference>
<name>A0AA40EUJ1_9PEZI</name>
<evidence type="ECO:0000313" key="3">
    <source>
        <dbReference type="EMBL" id="KAK0745674.1"/>
    </source>
</evidence>
<dbReference type="SUPFAM" id="SSF49344">
    <property type="entry name" value="CBD9-like"/>
    <property type="match status" value="1"/>
</dbReference>
<feature type="signal peptide" evidence="1">
    <location>
        <begin position="1"/>
        <end position="16"/>
    </location>
</feature>
<evidence type="ECO:0000256" key="1">
    <source>
        <dbReference type="SAM" id="SignalP"/>
    </source>
</evidence>
<dbReference type="Gene3D" id="2.60.40.1210">
    <property type="entry name" value="Cellobiose dehydrogenase, cytochrome domain"/>
    <property type="match status" value="1"/>
</dbReference>
<comment type="caution">
    <text evidence="3">The sequence shown here is derived from an EMBL/GenBank/DDBJ whole genome shotgun (WGS) entry which is preliminary data.</text>
</comment>